<gene>
    <name evidence="2" type="ORF">IV74_GL001839</name>
</gene>
<dbReference type="RefSeq" id="WP_366945580.1">
    <property type="nucleotide sequence ID" value="NZ_JQBS01000035.1"/>
</dbReference>
<keyword evidence="1" id="KW-0472">Membrane</keyword>
<feature type="transmembrane region" description="Helical" evidence="1">
    <location>
        <begin position="6"/>
        <end position="23"/>
    </location>
</feature>
<feature type="transmembrane region" description="Helical" evidence="1">
    <location>
        <begin position="73"/>
        <end position="90"/>
    </location>
</feature>
<evidence type="ECO:0000256" key="1">
    <source>
        <dbReference type="SAM" id="Phobius"/>
    </source>
</evidence>
<keyword evidence="1" id="KW-0812">Transmembrane</keyword>
<dbReference type="Pfam" id="PF06961">
    <property type="entry name" value="DUF1294"/>
    <property type="match status" value="1"/>
</dbReference>
<dbReference type="GeneID" id="89588833"/>
<dbReference type="eggNOG" id="COG3326">
    <property type="taxonomic scope" value="Bacteria"/>
</dbReference>
<evidence type="ECO:0000313" key="2">
    <source>
        <dbReference type="EMBL" id="KRN54258.1"/>
    </source>
</evidence>
<dbReference type="Proteomes" id="UP000051658">
    <property type="component" value="Unassembled WGS sequence"/>
</dbReference>
<keyword evidence="1" id="KW-1133">Transmembrane helix</keyword>
<dbReference type="PATRIC" id="fig|1449336.4.peg.1875"/>
<keyword evidence="3" id="KW-1185">Reference proteome</keyword>
<evidence type="ECO:0000313" key="3">
    <source>
        <dbReference type="Proteomes" id="UP000051658"/>
    </source>
</evidence>
<feature type="transmembrane region" description="Helical" evidence="1">
    <location>
        <begin position="43"/>
        <end position="61"/>
    </location>
</feature>
<evidence type="ECO:0008006" key="4">
    <source>
        <dbReference type="Google" id="ProtNLM"/>
    </source>
</evidence>
<comment type="caution">
    <text evidence="2">The sequence shown here is derived from an EMBL/GenBank/DDBJ whole genome shotgun (WGS) entry which is preliminary data.</text>
</comment>
<organism evidence="2 3">
    <name type="scientific">Carnobacterium divergens DSM 20623</name>
    <dbReference type="NCBI Taxonomy" id="1449336"/>
    <lineage>
        <taxon>Bacteria</taxon>
        <taxon>Bacillati</taxon>
        <taxon>Bacillota</taxon>
        <taxon>Bacilli</taxon>
        <taxon>Lactobacillales</taxon>
        <taxon>Carnobacteriaceae</taxon>
        <taxon>Carnobacterium</taxon>
    </lineage>
</organism>
<protein>
    <recommendedName>
        <fullName evidence="4">DUF1294 domain-containing protein</fullName>
    </recommendedName>
</protein>
<accession>A0A0R2HMX9</accession>
<sequence>MMMEDRLIALLYFGSVNAILFVLMGIDKYRAKKKMWRIPEKTLLSFGILGGGLGGILGMVLFHHKIRVTKFKVIYLLGLVLMLGMLYFLFNRPIFR</sequence>
<dbReference type="EMBL" id="JQBS01000035">
    <property type="protein sequence ID" value="KRN54258.1"/>
    <property type="molecule type" value="Genomic_DNA"/>
</dbReference>
<proteinExistence type="predicted"/>
<name>A0A0R2HMX9_CARDV</name>
<reference evidence="2 3" key="1">
    <citation type="journal article" date="2015" name="Genome Announc.">
        <title>Expanding the biotechnology potential of lactobacilli through comparative genomics of 213 strains and associated genera.</title>
        <authorList>
            <person name="Sun Z."/>
            <person name="Harris H.M."/>
            <person name="McCann A."/>
            <person name="Guo C."/>
            <person name="Argimon S."/>
            <person name="Zhang W."/>
            <person name="Yang X."/>
            <person name="Jeffery I.B."/>
            <person name="Cooney J.C."/>
            <person name="Kagawa T.F."/>
            <person name="Liu W."/>
            <person name="Song Y."/>
            <person name="Salvetti E."/>
            <person name="Wrobel A."/>
            <person name="Rasinkangas P."/>
            <person name="Parkhill J."/>
            <person name="Rea M.C."/>
            <person name="O'Sullivan O."/>
            <person name="Ritari J."/>
            <person name="Douillard F.P."/>
            <person name="Paul Ross R."/>
            <person name="Yang R."/>
            <person name="Briner A.E."/>
            <person name="Felis G.E."/>
            <person name="de Vos W.M."/>
            <person name="Barrangou R."/>
            <person name="Klaenhammer T.R."/>
            <person name="Caufield P.W."/>
            <person name="Cui Y."/>
            <person name="Zhang H."/>
            <person name="O'Toole P.W."/>
        </authorList>
    </citation>
    <scope>NUCLEOTIDE SEQUENCE [LARGE SCALE GENOMIC DNA]</scope>
    <source>
        <strain evidence="2 3">DSM 20623</strain>
    </source>
</reference>
<dbReference type="InterPro" id="IPR010718">
    <property type="entry name" value="DUF1294"/>
</dbReference>
<dbReference type="AlphaFoldDB" id="A0A0R2HMX9"/>